<evidence type="ECO:0000259" key="12">
    <source>
        <dbReference type="Pfam" id="PF25994"/>
    </source>
</evidence>
<evidence type="ECO:0000256" key="8">
    <source>
        <dbReference type="ARBA" id="ARBA00023136"/>
    </source>
</evidence>
<reference evidence="19" key="3">
    <citation type="journal article" date="2019" name="Int. J. Syst. Evol. Microbiol.">
        <title>The Global Catalogue of Microorganisms (GCM) 10K type strain sequencing project: providing services to taxonomists for standard genome sequencing and annotation.</title>
        <authorList>
            <consortium name="The Broad Institute Genomics Platform"/>
            <consortium name="The Broad Institute Genome Sequencing Center for Infectious Disease"/>
            <person name="Wu L."/>
            <person name="Ma J."/>
        </authorList>
    </citation>
    <scope>NUCLEOTIDE SEQUENCE [LARGE SCALE GENOMIC DNA]</scope>
    <source>
        <strain evidence="19">NBRC 3250</strain>
    </source>
</reference>
<feature type="coiled-coil region" evidence="10">
    <location>
        <begin position="140"/>
        <end position="167"/>
    </location>
</feature>
<feature type="region of interest" description="Disordered" evidence="11">
    <location>
        <begin position="409"/>
        <end position="429"/>
    </location>
</feature>
<keyword evidence="19" id="KW-1185">Reference proteome</keyword>
<evidence type="ECO:0000256" key="2">
    <source>
        <dbReference type="ARBA" id="ARBA00009477"/>
    </source>
</evidence>
<sequence>MSSSDMIPKDDRTPRQTDEDFNQHIPRTATDPFAPDDIPLALLEFHSPTAGLVNLPATPSARYVILLIGGLFMASLAAMALFPINRVVSTPGRLISTQPTIVVQPLETAIIRSIDVRVGDFVKKGQVLAHLDPTVTEADITNMRVQRDAYQAEYDRLKAEAAGQEYKVDLNEPASVEQGAAFLRRKTEYQGHVDNYDQQIAGLESDIQGYRANAAMYGSKMRVASEVLQMRQREQADQVGSRLSTLGAQTDLMEAERSEIAAQQSANSAEKKLAAMKAEREGYIGNWQAKIYSELTEAGHHLAEYRSSFEKARLRQDLVLLRAPEDGIVLTIGQGSVGSVLQSAGQFITLVPTGYGLEMEAVMRSQDVGFVQVGDHALLKFATFPYDQYGGAEATVRIISADAFTPSSQGGNGGAGASGNASPEDSTGSSVYRVRLRIDRYTLHGQPSFFHPMPGMSLTADIDVGKRTVMQYLFNKITPALTNGMREP</sequence>
<evidence type="ECO:0000256" key="11">
    <source>
        <dbReference type="SAM" id="MobiDB-lite"/>
    </source>
</evidence>
<evidence type="ECO:0000313" key="14">
    <source>
        <dbReference type="EMBL" id="GLQ68806.1"/>
    </source>
</evidence>
<proteinExistence type="inferred from homology"/>
<dbReference type="PRINTS" id="PR01490">
    <property type="entry name" value="RTXTOXIND"/>
</dbReference>
<dbReference type="RefSeq" id="WP_062027830.1">
    <property type="nucleotide sequence ID" value="NZ_BEWL01000003.1"/>
</dbReference>
<reference evidence="17 18" key="2">
    <citation type="submission" date="2015-06" db="EMBL/GenBank/DDBJ databases">
        <title>Improved classification and identification of acetic acid bacteria using matrix-assisted laser desorption/ionization time-of-flight mass spectrometry; Gluconobacter nephelii and Gluconobacter uchimurae are later heterotypic synonyms of Gluconobacter japonicus and Gluconobacter oxydans, respectively.</title>
        <authorList>
            <person name="Li L."/>
            <person name="Cleenwerck I."/>
            <person name="De Vuyst L."/>
            <person name="Vandamme P."/>
        </authorList>
    </citation>
    <scope>NUCLEOTIDE SEQUENCE [LARGE SCALE GENOMIC DNA]</scope>
    <source>
        <strain evidence="15 18">LMG 1356</strain>
        <strain evidence="16 17">LMG 1768</strain>
    </source>
</reference>
<dbReference type="SUPFAM" id="SSF111369">
    <property type="entry name" value="HlyD-like secretion proteins"/>
    <property type="match status" value="1"/>
</dbReference>
<evidence type="ECO:0000256" key="1">
    <source>
        <dbReference type="ARBA" id="ARBA00004377"/>
    </source>
</evidence>
<evidence type="ECO:0000313" key="19">
    <source>
        <dbReference type="Proteomes" id="UP001156672"/>
    </source>
</evidence>
<evidence type="ECO:0000259" key="13">
    <source>
        <dbReference type="Pfam" id="PF26002"/>
    </source>
</evidence>
<dbReference type="PATRIC" id="fig|318683.5.peg.757"/>
<name>A0A149T4L8_9PROT</name>
<dbReference type="Proteomes" id="UP000075636">
    <property type="component" value="Unassembled WGS sequence"/>
</dbReference>
<evidence type="ECO:0000256" key="6">
    <source>
        <dbReference type="ARBA" id="ARBA00022692"/>
    </source>
</evidence>
<evidence type="ECO:0000256" key="3">
    <source>
        <dbReference type="ARBA" id="ARBA00022448"/>
    </source>
</evidence>
<dbReference type="InterPro" id="IPR058982">
    <property type="entry name" value="Beta-barrel_AprE"/>
</dbReference>
<feature type="transmembrane region" description="Helical" evidence="9">
    <location>
        <begin position="63"/>
        <end position="84"/>
    </location>
</feature>
<comment type="subcellular location">
    <subcellularLocation>
        <location evidence="1 9">Cell inner membrane</location>
        <topology evidence="1 9">Single-pass membrane protein</topology>
    </subcellularLocation>
</comment>
<dbReference type="Pfam" id="PF25994">
    <property type="entry name" value="HH_AprE"/>
    <property type="match status" value="1"/>
</dbReference>
<reference evidence="14" key="4">
    <citation type="submission" date="2023-01" db="EMBL/GenBank/DDBJ databases">
        <title>Draft genome sequence of Gluconobacter albidus strain NBRC 3250.</title>
        <authorList>
            <person name="Sun Q."/>
            <person name="Mori K."/>
        </authorList>
    </citation>
    <scope>NUCLEOTIDE SEQUENCE</scope>
    <source>
        <strain evidence="14">NBRC 3250</strain>
    </source>
</reference>
<organism evidence="16 17">
    <name type="scientific">Gluconobacter albidus</name>
    <dbReference type="NCBI Taxonomy" id="318683"/>
    <lineage>
        <taxon>Bacteria</taxon>
        <taxon>Pseudomonadati</taxon>
        <taxon>Pseudomonadota</taxon>
        <taxon>Alphaproteobacteria</taxon>
        <taxon>Acetobacterales</taxon>
        <taxon>Acetobacteraceae</taxon>
        <taxon>Gluconobacter</taxon>
    </lineage>
</organism>
<keyword evidence="6 9" id="KW-0812">Transmembrane</keyword>
<dbReference type="STRING" id="318683.A0U94_11075"/>
<comment type="similarity">
    <text evidence="2 9">Belongs to the membrane fusion protein (MFP) (TC 8.A.1) family.</text>
</comment>
<dbReference type="InterPro" id="IPR058781">
    <property type="entry name" value="HH_AprE-like"/>
</dbReference>
<keyword evidence="7 9" id="KW-1133">Transmembrane helix</keyword>
<evidence type="ECO:0000313" key="18">
    <source>
        <dbReference type="Proteomes" id="UP000075682"/>
    </source>
</evidence>
<dbReference type="EMBL" id="LHZR01000106">
    <property type="protein sequence ID" value="KXV48011.1"/>
    <property type="molecule type" value="Genomic_DNA"/>
</dbReference>
<dbReference type="EMBL" id="BSNW01000009">
    <property type="protein sequence ID" value="GLQ68806.1"/>
    <property type="molecule type" value="Genomic_DNA"/>
</dbReference>
<evidence type="ECO:0000313" key="15">
    <source>
        <dbReference type="EMBL" id="KXV41725.1"/>
    </source>
</evidence>
<evidence type="ECO:0000256" key="5">
    <source>
        <dbReference type="ARBA" id="ARBA00022519"/>
    </source>
</evidence>
<keyword evidence="8 9" id="KW-0472">Membrane</keyword>
<dbReference type="Pfam" id="PF26002">
    <property type="entry name" value="Beta-barrel_AprE"/>
    <property type="match status" value="1"/>
</dbReference>
<keyword evidence="5 9" id="KW-0997">Cell inner membrane</keyword>
<dbReference type="GO" id="GO:0005886">
    <property type="term" value="C:plasma membrane"/>
    <property type="evidence" value="ECO:0007669"/>
    <property type="project" value="UniProtKB-SubCell"/>
</dbReference>
<feature type="domain" description="AprE-like long alpha-helical hairpin" evidence="12">
    <location>
        <begin position="137"/>
        <end position="313"/>
    </location>
</feature>
<reference evidence="14" key="1">
    <citation type="journal article" date="2014" name="Int. J. Syst. Evol. Microbiol.">
        <title>Complete genome of a new Firmicutes species belonging to the dominant human colonic microbiota ('Ruminococcus bicirculans') reveals two chromosomes and a selective capacity to utilize plant glucans.</title>
        <authorList>
            <consortium name="NISC Comparative Sequencing Program"/>
            <person name="Wegmann U."/>
            <person name="Louis P."/>
            <person name="Goesmann A."/>
            <person name="Henrissat B."/>
            <person name="Duncan S.H."/>
            <person name="Flint H.J."/>
        </authorList>
    </citation>
    <scope>NUCLEOTIDE SEQUENCE</scope>
    <source>
        <strain evidence="14">NBRC 3250</strain>
    </source>
</reference>
<dbReference type="AlphaFoldDB" id="A0A149T4L8"/>
<dbReference type="EMBL" id="LHZN01000101">
    <property type="protein sequence ID" value="KXV41725.1"/>
    <property type="molecule type" value="Genomic_DNA"/>
</dbReference>
<protein>
    <recommendedName>
        <fullName evidence="9">Membrane fusion protein (MFP) family protein</fullName>
    </recommendedName>
</protein>
<dbReference type="InterPro" id="IPR050739">
    <property type="entry name" value="MFP"/>
</dbReference>
<keyword evidence="10" id="KW-0175">Coiled coil</keyword>
<dbReference type="GO" id="GO:0015031">
    <property type="term" value="P:protein transport"/>
    <property type="evidence" value="ECO:0007669"/>
    <property type="project" value="InterPro"/>
</dbReference>
<comment type="caution">
    <text evidence="16">The sequence shown here is derived from an EMBL/GenBank/DDBJ whole genome shotgun (WGS) entry which is preliminary data.</text>
</comment>
<evidence type="ECO:0000256" key="7">
    <source>
        <dbReference type="ARBA" id="ARBA00022989"/>
    </source>
</evidence>
<evidence type="ECO:0000256" key="10">
    <source>
        <dbReference type="SAM" id="Coils"/>
    </source>
</evidence>
<feature type="region of interest" description="Disordered" evidence="11">
    <location>
        <begin position="1"/>
        <end position="33"/>
    </location>
</feature>
<feature type="compositionally biased region" description="Basic and acidic residues" evidence="11">
    <location>
        <begin position="7"/>
        <end position="22"/>
    </location>
</feature>
<keyword evidence="3 9" id="KW-0813">Transport</keyword>
<keyword evidence="4 9" id="KW-1003">Cell membrane</keyword>
<gene>
    <name evidence="14" type="primary">hlyD</name>
    <name evidence="15" type="ORF">AD941_02725</name>
    <name evidence="16" type="ORF">AD945_08670</name>
    <name evidence="14" type="ORF">GCM10007866_12570</name>
</gene>
<evidence type="ECO:0000256" key="9">
    <source>
        <dbReference type="RuleBase" id="RU365093"/>
    </source>
</evidence>
<dbReference type="Proteomes" id="UP000075682">
    <property type="component" value="Unassembled WGS sequence"/>
</dbReference>
<dbReference type="PANTHER" id="PTHR30386">
    <property type="entry name" value="MEMBRANE FUSION SUBUNIT OF EMRAB-TOLC MULTIDRUG EFFLUX PUMP"/>
    <property type="match status" value="1"/>
</dbReference>
<evidence type="ECO:0000256" key="4">
    <source>
        <dbReference type="ARBA" id="ARBA00022475"/>
    </source>
</evidence>
<evidence type="ECO:0000313" key="16">
    <source>
        <dbReference type="EMBL" id="KXV48011.1"/>
    </source>
</evidence>
<dbReference type="NCBIfam" id="TIGR01843">
    <property type="entry name" value="type_I_hlyD"/>
    <property type="match status" value="1"/>
</dbReference>
<dbReference type="Proteomes" id="UP001156672">
    <property type="component" value="Unassembled WGS sequence"/>
</dbReference>
<dbReference type="Gene3D" id="2.40.50.100">
    <property type="match status" value="1"/>
</dbReference>
<dbReference type="KEGG" id="gal:A0U94_11075"/>
<feature type="domain" description="AprE-like beta-barrel" evidence="13">
    <location>
        <begin position="358"/>
        <end position="410"/>
    </location>
</feature>
<accession>A0A149T4L8</accession>
<dbReference type="InterPro" id="IPR010129">
    <property type="entry name" value="T1SS_HlyD"/>
</dbReference>
<dbReference type="PANTHER" id="PTHR30386:SF27">
    <property type="entry name" value="MEMBRANE FUSION PROTEIN (MFP) FAMILY PROTEIN"/>
    <property type="match status" value="1"/>
</dbReference>
<evidence type="ECO:0000313" key="17">
    <source>
        <dbReference type="Proteomes" id="UP000075636"/>
    </source>
</evidence>